<organism evidence="9">
    <name type="scientific">marine metagenome</name>
    <dbReference type="NCBI Taxonomy" id="408172"/>
    <lineage>
        <taxon>unclassified sequences</taxon>
        <taxon>metagenomes</taxon>
        <taxon>ecological metagenomes</taxon>
    </lineage>
</organism>
<comment type="subcellular location">
    <subcellularLocation>
        <location evidence="1">Membrane</location>
        <topology evidence="1">Multi-pass membrane protein</topology>
    </subcellularLocation>
</comment>
<dbReference type="InterPro" id="IPR022764">
    <property type="entry name" value="Peptidase_S54_rhomboid_dom"/>
</dbReference>
<dbReference type="PANTHER" id="PTHR43731">
    <property type="entry name" value="RHOMBOID PROTEASE"/>
    <property type="match status" value="1"/>
</dbReference>
<sequence>MEVSDELGGQTIECPNCNESLTVPALTAPQKRPSLIVRFAVGLLGLLFMIPMFVEDKSLGSVRGFGLLMGVAFMLYFFGGPRLLQKIGLGFLVQPVGGGAKNAALPSSAQGEEGVAEPVVAPNNDINEGIAAFQQQLAILTPRAFLTPAIVAINLIVFTIMIAAGVHIMSPKIVDLLAWGANYAPKTTDGEWWRLVTSNYLHIGVIHIAFNMWVFWSVGQFVERLVGNLGFFLVYLFSGVVGGFATVLWNPGAVSAGASGAIFGVYGCLLAFLASDRGSIPRPILKALGNNAVFFVVVNVLYGMGNENVDMAAHLGGLAAGFVSGLILRMPLDSSASKNRGRRNMLVGIAGVLAISAGVALTGNRYADIQEELRLFGETEETVMGSFNETIQKVQTGSVSDDAFESILREEIIAPWEAALSEFESDTAGKLPKLSERNSELHGKLVKYMHLRLEAFQLMLEAVEGNDQQKAERANAKLMDSAAIAESLQKGRD</sequence>
<keyword evidence="6 7" id="KW-0472">Membrane</keyword>
<evidence type="ECO:0000256" key="4">
    <source>
        <dbReference type="ARBA" id="ARBA00022801"/>
    </source>
</evidence>
<dbReference type="GO" id="GO:0004252">
    <property type="term" value="F:serine-type endopeptidase activity"/>
    <property type="evidence" value="ECO:0007669"/>
    <property type="project" value="InterPro"/>
</dbReference>
<accession>A0A382A6S1</accession>
<dbReference type="EMBL" id="UINC01024046">
    <property type="protein sequence ID" value="SVA96941.1"/>
    <property type="molecule type" value="Genomic_DNA"/>
</dbReference>
<keyword evidence="5 7" id="KW-1133">Transmembrane helix</keyword>
<protein>
    <recommendedName>
        <fullName evidence="8">Peptidase S54 rhomboid domain-containing protein</fullName>
    </recommendedName>
</protein>
<feature type="domain" description="Peptidase S54 rhomboid" evidence="8">
    <location>
        <begin position="190"/>
        <end position="329"/>
    </location>
</feature>
<evidence type="ECO:0000256" key="1">
    <source>
        <dbReference type="ARBA" id="ARBA00004141"/>
    </source>
</evidence>
<dbReference type="GO" id="GO:0016020">
    <property type="term" value="C:membrane"/>
    <property type="evidence" value="ECO:0007669"/>
    <property type="project" value="UniProtKB-SubCell"/>
</dbReference>
<feature type="transmembrane region" description="Helical" evidence="7">
    <location>
        <begin position="344"/>
        <end position="363"/>
    </location>
</feature>
<dbReference type="InterPro" id="IPR035952">
    <property type="entry name" value="Rhomboid-like_sf"/>
</dbReference>
<dbReference type="InterPro" id="IPR050925">
    <property type="entry name" value="Rhomboid_protease_S54"/>
</dbReference>
<dbReference type="AlphaFoldDB" id="A0A382A6S1"/>
<evidence type="ECO:0000313" key="9">
    <source>
        <dbReference type="EMBL" id="SVA96941.1"/>
    </source>
</evidence>
<feature type="transmembrane region" description="Helical" evidence="7">
    <location>
        <begin position="35"/>
        <end position="54"/>
    </location>
</feature>
<gene>
    <name evidence="9" type="ORF">METZ01_LOCUS149795</name>
</gene>
<feature type="transmembrane region" description="Helical" evidence="7">
    <location>
        <begin position="255"/>
        <end position="275"/>
    </location>
</feature>
<dbReference type="Gene3D" id="1.20.1540.10">
    <property type="entry name" value="Rhomboid-like"/>
    <property type="match status" value="1"/>
</dbReference>
<feature type="transmembrane region" description="Helical" evidence="7">
    <location>
        <begin position="287"/>
        <end position="305"/>
    </location>
</feature>
<dbReference type="SUPFAM" id="SSF144091">
    <property type="entry name" value="Rhomboid-like"/>
    <property type="match status" value="1"/>
</dbReference>
<evidence type="ECO:0000256" key="5">
    <source>
        <dbReference type="ARBA" id="ARBA00022989"/>
    </source>
</evidence>
<keyword evidence="3 7" id="KW-0812">Transmembrane</keyword>
<feature type="transmembrane region" description="Helical" evidence="7">
    <location>
        <begin position="311"/>
        <end position="332"/>
    </location>
</feature>
<dbReference type="Pfam" id="PF01694">
    <property type="entry name" value="Rhomboid"/>
    <property type="match status" value="1"/>
</dbReference>
<keyword evidence="4" id="KW-0378">Hydrolase</keyword>
<feature type="transmembrane region" description="Helical" evidence="7">
    <location>
        <begin position="225"/>
        <end position="249"/>
    </location>
</feature>
<evidence type="ECO:0000259" key="8">
    <source>
        <dbReference type="Pfam" id="PF01694"/>
    </source>
</evidence>
<feature type="transmembrane region" description="Helical" evidence="7">
    <location>
        <begin position="200"/>
        <end position="218"/>
    </location>
</feature>
<evidence type="ECO:0000256" key="7">
    <source>
        <dbReference type="SAM" id="Phobius"/>
    </source>
</evidence>
<feature type="transmembrane region" description="Helical" evidence="7">
    <location>
        <begin position="60"/>
        <end position="78"/>
    </location>
</feature>
<evidence type="ECO:0000256" key="6">
    <source>
        <dbReference type="ARBA" id="ARBA00023136"/>
    </source>
</evidence>
<reference evidence="9" key="1">
    <citation type="submission" date="2018-05" db="EMBL/GenBank/DDBJ databases">
        <authorList>
            <person name="Lanie J.A."/>
            <person name="Ng W.-L."/>
            <person name="Kazmierczak K.M."/>
            <person name="Andrzejewski T.M."/>
            <person name="Davidsen T.M."/>
            <person name="Wayne K.J."/>
            <person name="Tettelin H."/>
            <person name="Glass J.I."/>
            <person name="Rusch D."/>
            <person name="Podicherti R."/>
            <person name="Tsui H.-C.T."/>
            <person name="Winkler M.E."/>
        </authorList>
    </citation>
    <scope>NUCLEOTIDE SEQUENCE</scope>
</reference>
<dbReference type="PANTHER" id="PTHR43731:SF14">
    <property type="entry name" value="PRESENILIN-ASSOCIATED RHOMBOID-LIKE PROTEIN, MITOCHONDRIAL"/>
    <property type="match status" value="1"/>
</dbReference>
<comment type="similarity">
    <text evidence="2">Belongs to the peptidase S54 family.</text>
</comment>
<name>A0A382A6S1_9ZZZZ</name>
<evidence type="ECO:0000256" key="3">
    <source>
        <dbReference type="ARBA" id="ARBA00022692"/>
    </source>
</evidence>
<evidence type="ECO:0000256" key="2">
    <source>
        <dbReference type="ARBA" id="ARBA00009045"/>
    </source>
</evidence>
<feature type="transmembrane region" description="Helical" evidence="7">
    <location>
        <begin position="145"/>
        <end position="169"/>
    </location>
</feature>
<proteinExistence type="inferred from homology"/>